<dbReference type="PROSITE" id="PS01124">
    <property type="entry name" value="HTH_ARAC_FAMILY_2"/>
    <property type="match status" value="1"/>
</dbReference>
<dbReference type="SUPFAM" id="SSF51215">
    <property type="entry name" value="Regulatory protein AraC"/>
    <property type="match status" value="1"/>
</dbReference>
<name>A0A1B2E313_9BACL</name>
<keyword evidence="3" id="KW-0804">Transcription</keyword>
<dbReference type="GO" id="GO:0003700">
    <property type="term" value="F:DNA-binding transcription factor activity"/>
    <property type="evidence" value="ECO:0007669"/>
    <property type="project" value="InterPro"/>
</dbReference>
<dbReference type="GO" id="GO:0043565">
    <property type="term" value="F:sequence-specific DNA binding"/>
    <property type="evidence" value="ECO:0007669"/>
    <property type="project" value="InterPro"/>
</dbReference>
<dbReference type="EMBL" id="CP016809">
    <property type="protein sequence ID" value="ANY74287.1"/>
    <property type="molecule type" value="Genomic_DNA"/>
</dbReference>
<keyword evidence="1" id="KW-0805">Transcription regulation</keyword>
<dbReference type="PROSITE" id="PS00041">
    <property type="entry name" value="HTH_ARAC_FAMILY_1"/>
    <property type="match status" value="1"/>
</dbReference>
<dbReference type="InterPro" id="IPR037923">
    <property type="entry name" value="HTH-like"/>
</dbReference>
<dbReference type="PANTHER" id="PTHR43280">
    <property type="entry name" value="ARAC-FAMILY TRANSCRIPTIONAL REGULATOR"/>
    <property type="match status" value="1"/>
</dbReference>
<protein>
    <submittedName>
        <fullName evidence="5">AraC family transcriptional regulator</fullName>
    </submittedName>
</protein>
<dbReference type="Pfam" id="PF02311">
    <property type="entry name" value="AraC_binding"/>
    <property type="match status" value="1"/>
</dbReference>
<dbReference type="SMART" id="SM00342">
    <property type="entry name" value="HTH_ARAC"/>
    <property type="match status" value="1"/>
</dbReference>
<dbReference type="SUPFAM" id="SSF46689">
    <property type="entry name" value="Homeodomain-like"/>
    <property type="match status" value="2"/>
</dbReference>
<dbReference type="PANTHER" id="PTHR43280:SF2">
    <property type="entry name" value="HTH-TYPE TRANSCRIPTIONAL REGULATOR EXSA"/>
    <property type="match status" value="1"/>
</dbReference>
<reference evidence="5" key="1">
    <citation type="submission" date="2016-08" db="EMBL/GenBank/DDBJ databases">
        <title>Complete Genome Seqeunce of Paenibacillus sp. nov. IHBB 9852 from high altitute lake of Indian trans-Himalayas.</title>
        <authorList>
            <person name="Kiran S."/>
            <person name="Swarnkar M.K."/>
            <person name="Rana A."/>
            <person name="Tewari R."/>
            <person name="Gulati A."/>
        </authorList>
    </citation>
    <scope>NUCLEOTIDE SEQUENCE [LARGE SCALE GENOMIC DNA]</scope>
    <source>
        <strain evidence="5">IHBB 9852</strain>
    </source>
</reference>
<gene>
    <name evidence="5" type="ORF">BBD41_17855</name>
</gene>
<dbReference type="RefSeq" id="WP_099478386.1">
    <property type="nucleotide sequence ID" value="NZ_CP016809.1"/>
</dbReference>
<dbReference type="InterPro" id="IPR018060">
    <property type="entry name" value="HTH_AraC"/>
</dbReference>
<evidence type="ECO:0000313" key="5">
    <source>
        <dbReference type="EMBL" id="ANY74287.1"/>
    </source>
</evidence>
<evidence type="ECO:0000256" key="1">
    <source>
        <dbReference type="ARBA" id="ARBA00023015"/>
    </source>
</evidence>
<dbReference type="Pfam" id="PF12833">
    <property type="entry name" value="HTH_18"/>
    <property type="match status" value="1"/>
</dbReference>
<evidence type="ECO:0000256" key="3">
    <source>
        <dbReference type="ARBA" id="ARBA00023163"/>
    </source>
</evidence>
<proteinExistence type="predicted"/>
<accession>A0A1B2E313</accession>
<dbReference type="KEGG" id="pib:BBD41_17855"/>
<evidence type="ECO:0000256" key="2">
    <source>
        <dbReference type="ARBA" id="ARBA00023125"/>
    </source>
</evidence>
<dbReference type="AlphaFoldDB" id="A0A1B2E313"/>
<organism evidence="5">
    <name type="scientific">Paenibacillus ihbetae</name>
    <dbReference type="NCBI Taxonomy" id="1870820"/>
    <lineage>
        <taxon>Bacteria</taxon>
        <taxon>Bacillati</taxon>
        <taxon>Bacillota</taxon>
        <taxon>Bacilli</taxon>
        <taxon>Bacillales</taxon>
        <taxon>Paenibacillaceae</taxon>
        <taxon>Paenibacillus</taxon>
    </lineage>
</organism>
<keyword evidence="2" id="KW-0238">DNA-binding</keyword>
<dbReference type="InterPro" id="IPR003313">
    <property type="entry name" value="AraC-bd"/>
</dbReference>
<dbReference type="InterPro" id="IPR018062">
    <property type="entry name" value="HTH_AraC-typ_CS"/>
</dbReference>
<dbReference type="Gene3D" id="1.10.10.60">
    <property type="entry name" value="Homeodomain-like"/>
    <property type="match status" value="2"/>
</dbReference>
<sequence length="296" mass="35152">MLAMNADYMPRIKLMGFVSYKNPWIHFKRNTHEYILYFIKKGELHIRENGIPYILRKGDLLVLEPHVEHEGIEKHTCDYYYIHFEHPCIEAVPEQPLSLLAEQWIMTNSQAPGGGNGSRKLYFPKNCSLTQKKSLHHMLHALGEMLQLYRRKHFNRTMTALKFMEMLIELSRHSLFDELEQNSPHTKTYMKVHALLDYIHEHYSEKITSADIEQRFECNYDYMNRVFVKLTGHTIMRYVNQVRINHAKELIEATHLSFGEIGYLTGLDDPFYFSKVFKKYVGISPNQYYKQVHEVE</sequence>
<dbReference type="InterPro" id="IPR009057">
    <property type="entry name" value="Homeodomain-like_sf"/>
</dbReference>
<evidence type="ECO:0000259" key="4">
    <source>
        <dbReference type="PROSITE" id="PS01124"/>
    </source>
</evidence>
<feature type="domain" description="HTH araC/xylS-type" evidence="4">
    <location>
        <begin position="193"/>
        <end position="291"/>
    </location>
</feature>